<keyword evidence="4" id="KW-0799">Topoisomerase</keyword>
<dbReference type="InterPro" id="IPR023405">
    <property type="entry name" value="Topo_IA_core_domain"/>
</dbReference>
<dbReference type="Pfam" id="PF01751">
    <property type="entry name" value="Toprim"/>
    <property type="match status" value="1"/>
</dbReference>
<dbReference type="InterPro" id="IPR013824">
    <property type="entry name" value="Topo_IA_cen_sub1"/>
</dbReference>
<dbReference type="PRINTS" id="PR00417">
    <property type="entry name" value="PRTPISMRASEI"/>
</dbReference>
<dbReference type="InterPro" id="IPR000380">
    <property type="entry name" value="Topo_IA"/>
</dbReference>
<keyword evidence="6 13" id="KW-0413">Isomerase</keyword>
<dbReference type="Gene3D" id="2.70.20.10">
    <property type="entry name" value="Topoisomerase I, domain 3"/>
    <property type="match status" value="1"/>
</dbReference>
<dbReference type="InterPro" id="IPR034149">
    <property type="entry name" value="TOPRIM_TopoI"/>
</dbReference>
<dbReference type="InterPro" id="IPR013497">
    <property type="entry name" value="Topo_IA_cen"/>
</dbReference>
<evidence type="ECO:0000256" key="6">
    <source>
        <dbReference type="ARBA" id="ARBA00023235"/>
    </source>
</evidence>
<dbReference type="PROSITE" id="PS52039">
    <property type="entry name" value="TOPO_IA_2"/>
    <property type="match status" value="1"/>
</dbReference>
<evidence type="ECO:0000256" key="10">
    <source>
        <dbReference type="ARBA" id="ARBA00032877"/>
    </source>
</evidence>
<dbReference type="Proteomes" id="UP000231567">
    <property type="component" value="Unassembled WGS sequence"/>
</dbReference>
<dbReference type="PANTHER" id="PTHR42785">
    <property type="entry name" value="DNA TOPOISOMERASE, TYPE IA, CORE"/>
    <property type="match status" value="1"/>
</dbReference>
<dbReference type="GO" id="GO:0006265">
    <property type="term" value="P:DNA topological change"/>
    <property type="evidence" value="ECO:0007669"/>
    <property type="project" value="InterPro"/>
</dbReference>
<evidence type="ECO:0000256" key="9">
    <source>
        <dbReference type="ARBA" id="ARBA00032235"/>
    </source>
</evidence>
<accession>A0A2G9YRS7</accession>
<evidence type="ECO:0000313" key="14">
    <source>
        <dbReference type="Proteomes" id="UP000231567"/>
    </source>
</evidence>
<dbReference type="InterPro" id="IPR013826">
    <property type="entry name" value="Topo_IA_cen_sub3"/>
</dbReference>
<feature type="non-terminal residue" evidence="13">
    <location>
        <position position="372"/>
    </location>
</feature>
<dbReference type="Gene3D" id="1.10.290.10">
    <property type="entry name" value="Topoisomerase I, domain 4"/>
    <property type="match status" value="1"/>
</dbReference>
<evidence type="ECO:0000256" key="8">
    <source>
        <dbReference type="ARBA" id="ARBA00031985"/>
    </source>
</evidence>
<dbReference type="SMART" id="SM00493">
    <property type="entry name" value="TOPRIM"/>
    <property type="match status" value="1"/>
</dbReference>
<dbReference type="InterPro" id="IPR003602">
    <property type="entry name" value="Topo_IA_DNA-bd_dom"/>
</dbReference>
<evidence type="ECO:0000256" key="5">
    <source>
        <dbReference type="ARBA" id="ARBA00023125"/>
    </source>
</evidence>
<dbReference type="Pfam" id="PF01131">
    <property type="entry name" value="Topoisom_bac"/>
    <property type="match status" value="1"/>
</dbReference>
<proteinExistence type="inferred from homology"/>
<dbReference type="SMART" id="SM00436">
    <property type="entry name" value="TOP1Bc"/>
    <property type="match status" value="1"/>
</dbReference>
<dbReference type="InterPro" id="IPR005733">
    <property type="entry name" value="TopoI_bac-type"/>
</dbReference>
<sequence>MNLVIVESPAKGHTIEKYLGKDFKVAASFGHVRNLPKKELGVEVDKDFEAKYIIMPKSRKTITYLKSQLEKADKLYIATDFDREGEAIGWHIVQALRLGQSKKRYSKNQKNAIAKIFRITFHEITKTAILEAVKNPRDIDMNLVNAQQARRILDRLVGYKLSPFLWAKVAKGLSAGRVQSVALRLIVQREREIDKFVPTEYWSVEATLSKKGQKDQNFKAILIEADGKPFGELEIKTAKQAKQILVELAGAKYQVAAIKQEKKPQYPFPPFTTSTLQQDGYYKLKFSAKKTMKLAQDLYEAGYITYMRTDSTNLSWLAINSMRKYISANFGEKYLPAKPRVYKSKKAFIQEAHEAIRPTYVSNEKLKIKNEK</sequence>
<gene>
    <name evidence="13" type="ORF">COX39_00270</name>
</gene>
<evidence type="ECO:0000256" key="7">
    <source>
        <dbReference type="ARBA" id="ARBA00030003"/>
    </source>
</evidence>
<evidence type="ECO:0000259" key="12">
    <source>
        <dbReference type="PROSITE" id="PS52039"/>
    </source>
</evidence>
<evidence type="ECO:0000256" key="2">
    <source>
        <dbReference type="ARBA" id="ARBA00009446"/>
    </source>
</evidence>
<dbReference type="PROSITE" id="PS00396">
    <property type="entry name" value="TOPO_IA_1"/>
    <property type="match status" value="1"/>
</dbReference>
<dbReference type="Gene3D" id="3.40.50.140">
    <property type="match status" value="1"/>
</dbReference>
<dbReference type="CDD" id="cd03363">
    <property type="entry name" value="TOPRIM_TopoIA_TopoI"/>
    <property type="match status" value="1"/>
</dbReference>
<reference evidence="13 14" key="1">
    <citation type="submission" date="2017-09" db="EMBL/GenBank/DDBJ databases">
        <title>Depth-based differentiation of microbial function through sediment-hosted aquifers and enrichment of novel symbionts in the deep terrestrial subsurface.</title>
        <authorList>
            <person name="Probst A.J."/>
            <person name="Ladd B."/>
            <person name="Jarett J.K."/>
            <person name="Geller-Mcgrath D.E."/>
            <person name="Sieber C.M."/>
            <person name="Emerson J.B."/>
            <person name="Anantharaman K."/>
            <person name="Thomas B.C."/>
            <person name="Malmstrom R."/>
            <person name="Stieglmeier M."/>
            <person name="Klingl A."/>
            <person name="Woyke T."/>
            <person name="Ryan C.M."/>
            <person name="Banfield J.F."/>
        </authorList>
    </citation>
    <scope>NUCLEOTIDE SEQUENCE [LARGE SCALE GENOMIC DNA]</scope>
    <source>
        <strain evidence="13">CG23_combo_of_CG06-09_8_20_14_all_40_13</strain>
    </source>
</reference>
<evidence type="ECO:0000256" key="4">
    <source>
        <dbReference type="ARBA" id="ARBA00023029"/>
    </source>
</evidence>
<dbReference type="InterPro" id="IPR003601">
    <property type="entry name" value="Topo_IA_2"/>
</dbReference>
<dbReference type="NCBIfam" id="TIGR01051">
    <property type="entry name" value="topA_bact"/>
    <property type="match status" value="1"/>
</dbReference>
<dbReference type="EMBL" id="PCRM01000005">
    <property type="protein sequence ID" value="PIP21940.1"/>
    <property type="molecule type" value="Genomic_DNA"/>
</dbReference>
<dbReference type="EC" id="5.6.2.1" evidence="3"/>
<dbReference type="GO" id="GO:0003917">
    <property type="term" value="F:DNA topoisomerase type I (single strand cut, ATP-independent) activity"/>
    <property type="evidence" value="ECO:0007669"/>
    <property type="project" value="UniProtKB-EC"/>
</dbReference>
<feature type="domain" description="Toprim" evidence="11">
    <location>
        <begin position="1"/>
        <end position="124"/>
    </location>
</feature>
<comment type="caution">
    <text evidence="13">The sequence shown here is derived from an EMBL/GenBank/DDBJ whole genome shotgun (WGS) entry which is preliminary data.</text>
</comment>
<dbReference type="AlphaFoldDB" id="A0A2G9YRS7"/>
<dbReference type="GO" id="GO:0003677">
    <property type="term" value="F:DNA binding"/>
    <property type="evidence" value="ECO:0007669"/>
    <property type="project" value="UniProtKB-KW"/>
</dbReference>
<dbReference type="InterPro" id="IPR013825">
    <property type="entry name" value="Topo_IA_cen_sub2"/>
</dbReference>
<comment type="catalytic activity">
    <reaction evidence="1">
        <text>ATP-independent breakage of single-stranded DNA, followed by passage and rejoining.</text>
        <dbReference type="EC" id="5.6.2.1"/>
    </reaction>
</comment>
<organism evidence="13 14">
    <name type="scientific">Candidatus Nealsonbacteria bacterium CG23_combo_of_CG06-09_8_20_14_all_40_13</name>
    <dbReference type="NCBI Taxonomy" id="1974724"/>
    <lineage>
        <taxon>Bacteria</taxon>
        <taxon>Candidatus Nealsoniibacteriota</taxon>
    </lineage>
</organism>
<keyword evidence="5" id="KW-0238">DNA-binding</keyword>
<evidence type="ECO:0000256" key="3">
    <source>
        <dbReference type="ARBA" id="ARBA00012891"/>
    </source>
</evidence>
<dbReference type="InterPro" id="IPR006171">
    <property type="entry name" value="TOPRIM_dom"/>
</dbReference>
<evidence type="ECO:0000259" key="11">
    <source>
        <dbReference type="PROSITE" id="PS50880"/>
    </source>
</evidence>
<evidence type="ECO:0000256" key="1">
    <source>
        <dbReference type="ARBA" id="ARBA00000213"/>
    </source>
</evidence>
<dbReference type="SMART" id="SM00437">
    <property type="entry name" value="TOP1Ac"/>
    <property type="match status" value="1"/>
</dbReference>
<name>A0A2G9YRS7_9BACT</name>
<dbReference type="PROSITE" id="PS50880">
    <property type="entry name" value="TOPRIM"/>
    <property type="match status" value="1"/>
</dbReference>
<dbReference type="Gene3D" id="1.10.460.10">
    <property type="entry name" value="Topoisomerase I, domain 2"/>
    <property type="match status" value="1"/>
</dbReference>
<feature type="domain" description="Topo IA-type catalytic" evidence="12">
    <location>
        <begin position="140"/>
        <end position="372"/>
    </location>
</feature>
<protein>
    <recommendedName>
        <fullName evidence="3">DNA topoisomerase</fullName>
        <ecNumber evidence="3">5.6.2.1</ecNumber>
    </recommendedName>
    <alternativeName>
        <fullName evidence="10">Omega-protein</fullName>
    </alternativeName>
    <alternativeName>
        <fullName evidence="9">Relaxing enzyme</fullName>
    </alternativeName>
    <alternativeName>
        <fullName evidence="7">Swivelase</fullName>
    </alternativeName>
    <alternativeName>
        <fullName evidence="8">Untwisting enzyme</fullName>
    </alternativeName>
</protein>
<dbReference type="SUPFAM" id="SSF56712">
    <property type="entry name" value="Prokaryotic type I DNA topoisomerase"/>
    <property type="match status" value="1"/>
</dbReference>
<evidence type="ECO:0000313" key="13">
    <source>
        <dbReference type="EMBL" id="PIP21940.1"/>
    </source>
</evidence>
<dbReference type="InterPro" id="IPR023406">
    <property type="entry name" value="Topo_IA_AS"/>
</dbReference>
<dbReference type="PANTHER" id="PTHR42785:SF1">
    <property type="entry name" value="DNA TOPOISOMERASE"/>
    <property type="match status" value="1"/>
</dbReference>
<comment type="similarity">
    <text evidence="2">Belongs to the type IA topoisomerase family.</text>
</comment>